<dbReference type="CDD" id="cd00431">
    <property type="entry name" value="cysteine_hydrolases"/>
    <property type="match status" value="1"/>
</dbReference>
<name>A0A2K2FV44_9SPHN</name>
<protein>
    <submittedName>
        <fullName evidence="3">Isochorismatase</fullName>
    </submittedName>
</protein>
<proteinExistence type="predicted"/>
<feature type="domain" description="Isochorismatase-like" evidence="2">
    <location>
        <begin position="22"/>
        <end position="190"/>
    </location>
</feature>
<dbReference type="GO" id="GO:0016787">
    <property type="term" value="F:hydrolase activity"/>
    <property type="evidence" value="ECO:0007669"/>
    <property type="project" value="UniProtKB-KW"/>
</dbReference>
<gene>
    <name evidence="3" type="ORF">A8V01_26145</name>
</gene>
<dbReference type="PANTHER" id="PTHR43540:SF6">
    <property type="entry name" value="ISOCHORISMATASE-LIKE DOMAIN-CONTAINING PROTEIN"/>
    <property type="match status" value="1"/>
</dbReference>
<dbReference type="InterPro" id="IPR050272">
    <property type="entry name" value="Isochorismatase-like_hydrls"/>
</dbReference>
<dbReference type="PANTHER" id="PTHR43540">
    <property type="entry name" value="PEROXYUREIDOACRYLATE/UREIDOACRYLATE AMIDOHYDROLASE-RELATED"/>
    <property type="match status" value="1"/>
</dbReference>
<keyword evidence="1" id="KW-0378">Hydrolase</keyword>
<accession>A0A2K2FV44</accession>
<keyword evidence="4" id="KW-1185">Reference proteome</keyword>
<dbReference type="InterPro" id="IPR036380">
    <property type="entry name" value="Isochorismatase-like_sf"/>
</dbReference>
<dbReference type="Proteomes" id="UP000236327">
    <property type="component" value="Unassembled WGS sequence"/>
</dbReference>
<reference evidence="3 4" key="1">
    <citation type="submission" date="2016-05" db="EMBL/GenBank/DDBJ databases">
        <title>Complete genome sequence of Novosphingobium guangzhouense SA925(T).</title>
        <authorList>
            <person name="Sha S."/>
        </authorList>
    </citation>
    <scope>NUCLEOTIDE SEQUENCE [LARGE SCALE GENOMIC DNA]</scope>
    <source>
        <strain evidence="3 4">SA925</strain>
    </source>
</reference>
<dbReference type="Gene3D" id="3.40.50.850">
    <property type="entry name" value="Isochorismatase-like"/>
    <property type="match status" value="1"/>
</dbReference>
<dbReference type="SUPFAM" id="SSF52499">
    <property type="entry name" value="Isochorismatase-like hydrolases"/>
    <property type="match status" value="1"/>
</dbReference>
<evidence type="ECO:0000256" key="1">
    <source>
        <dbReference type="ARBA" id="ARBA00022801"/>
    </source>
</evidence>
<sequence length="208" mass="22824">MTASSTVRPTAPFHDSGDDRIALVILDMINCFDFEGADLLAPRAQQAANAIRFLRDQADAAQCPVIYVNDNFGEWHSEASKLVQQAIDANSPTARLLKPRGEDYFIIKPQYSGFYSTNLGVLLPKLGVRRLMLTGIAADMCVLFTAADAAMRDYALWVPCDAIAADTQEKHDAALSIMERATKAEVRSTTDLTLAEWDRTSHGGQRAD</sequence>
<dbReference type="RefSeq" id="WP_103098520.1">
    <property type="nucleotide sequence ID" value="NZ_LYMM01000071.1"/>
</dbReference>
<dbReference type="AlphaFoldDB" id="A0A2K2FV44"/>
<organism evidence="3 4">
    <name type="scientific">Novosphingobium guangzhouense</name>
    <dbReference type="NCBI Taxonomy" id="1850347"/>
    <lineage>
        <taxon>Bacteria</taxon>
        <taxon>Pseudomonadati</taxon>
        <taxon>Pseudomonadota</taxon>
        <taxon>Alphaproteobacteria</taxon>
        <taxon>Sphingomonadales</taxon>
        <taxon>Sphingomonadaceae</taxon>
        <taxon>Novosphingobium</taxon>
    </lineage>
</organism>
<evidence type="ECO:0000313" key="3">
    <source>
        <dbReference type="EMBL" id="PNU02646.1"/>
    </source>
</evidence>
<dbReference type="OrthoDB" id="8477867at2"/>
<comment type="caution">
    <text evidence="3">The sequence shown here is derived from an EMBL/GenBank/DDBJ whole genome shotgun (WGS) entry which is preliminary data.</text>
</comment>
<evidence type="ECO:0000259" key="2">
    <source>
        <dbReference type="Pfam" id="PF00857"/>
    </source>
</evidence>
<dbReference type="EMBL" id="LYMM01000071">
    <property type="protein sequence ID" value="PNU02646.1"/>
    <property type="molecule type" value="Genomic_DNA"/>
</dbReference>
<evidence type="ECO:0000313" key="4">
    <source>
        <dbReference type="Proteomes" id="UP000236327"/>
    </source>
</evidence>
<dbReference type="Pfam" id="PF00857">
    <property type="entry name" value="Isochorismatase"/>
    <property type="match status" value="1"/>
</dbReference>
<dbReference type="InterPro" id="IPR000868">
    <property type="entry name" value="Isochorismatase-like_dom"/>
</dbReference>